<sequence>MTGTDETGAAARWQAFRYGPWADTEVVPRARPDEATRAEMDLPTTLLPVPDDGVVQRPVFDPAATHHVFGMRLGEPAFADAAVGERWYEARRHALHHVLTALAQSPWAGHLVLRGSMLLKEWFGDAAREPGDLDFVVVPETWQLEDDRTDRMLDGIAAAAEALSHRGGPVRLDARAAVGDEIWSYDRVPGRRLVIPWTAEADGVPAGSVQLDFVFTEHLPAPAEPVEIRGPQGAAPVVVHAATRALSLAWKVLWLVSDMHPEGKDLYDAVLLAESTALPFALLREVFRGADDGNYDLHPVLLRTIAGIEHDWSEFRKEYPPRTGTGAADPYGEHRYVPRLVTALEPTFAGDDGSGATAEYRQRAAWFASLTAECAAVLAERGMDAVQDLLLERRMRFENTVVITRELSGRDGCMLRDAAAVVAEFRRGHPAVARWTWLLADPDEAVRELSGGQTGTEG</sequence>
<organism evidence="1 2">
    <name type="scientific">Streptomyces decoyicus</name>
    <dbReference type="NCBI Taxonomy" id="249567"/>
    <lineage>
        <taxon>Bacteria</taxon>
        <taxon>Bacillati</taxon>
        <taxon>Actinomycetota</taxon>
        <taxon>Actinomycetes</taxon>
        <taxon>Kitasatosporales</taxon>
        <taxon>Streptomycetaceae</taxon>
        <taxon>Streptomyces</taxon>
    </lineage>
</organism>
<keyword evidence="1" id="KW-0808">Transferase</keyword>
<reference evidence="1 2" key="1">
    <citation type="submission" date="2022-10" db="EMBL/GenBank/DDBJ databases">
        <title>The complete genomes of actinobacterial strains from the NBC collection.</title>
        <authorList>
            <person name="Joergensen T.S."/>
            <person name="Alvarez Arevalo M."/>
            <person name="Sterndorff E.B."/>
            <person name="Faurdal D."/>
            <person name="Vuksanovic O."/>
            <person name="Mourched A.-S."/>
            <person name="Charusanti P."/>
            <person name="Shaw S."/>
            <person name="Blin K."/>
            <person name="Weber T."/>
        </authorList>
    </citation>
    <scope>NUCLEOTIDE SEQUENCE [LARGE SCALE GENOMIC DNA]</scope>
    <source>
        <strain evidence="1 2">NBC 01774</strain>
    </source>
</reference>
<keyword evidence="2" id="KW-1185">Reference proteome</keyword>
<dbReference type="RefSeq" id="WP_326616209.1">
    <property type="nucleotide sequence ID" value="NZ_CP109106.1"/>
</dbReference>
<dbReference type="Pfam" id="PF08843">
    <property type="entry name" value="AbiEii"/>
    <property type="match status" value="1"/>
</dbReference>
<dbReference type="GO" id="GO:0016740">
    <property type="term" value="F:transferase activity"/>
    <property type="evidence" value="ECO:0007669"/>
    <property type="project" value="UniProtKB-KW"/>
</dbReference>
<dbReference type="Proteomes" id="UP001344251">
    <property type="component" value="Chromosome"/>
</dbReference>
<evidence type="ECO:0000313" key="2">
    <source>
        <dbReference type="Proteomes" id="UP001344251"/>
    </source>
</evidence>
<dbReference type="InterPro" id="IPR014942">
    <property type="entry name" value="AbiEii"/>
</dbReference>
<protein>
    <submittedName>
        <fullName evidence="1">Nucleotidyl transferase AbiEii/AbiGii toxin family protein</fullName>
    </submittedName>
</protein>
<dbReference type="EMBL" id="CP109106">
    <property type="protein sequence ID" value="WSB66996.1"/>
    <property type="molecule type" value="Genomic_DNA"/>
</dbReference>
<accession>A0ABZ1F9Z7</accession>
<evidence type="ECO:0000313" key="1">
    <source>
        <dbReference type="EMBL" id="WSB66996.1"/>
    </source>
</evidence>
<gene>
    <name evidence="1" type="ORF">OG863_02900</name>
</gene>
<proteinExistence type="predicted"/>
<name>A0ABZ1F9Z7_9ACTN</name>